<dbReference type="AlphaFoldDB" id="A0A4Q2RUS1"/>
<evidence type="ECO:0000256" key="1">
    <source>
        <dbReference type="SAM" id="SignalP"/>
    </source>
</evidence>
<keyword evidence="1" id="KW-0732">Signal</keyword>
<protein>
    <submittedName>
        <fullName evidence="2">Uncharacterized protein</fullName>
    </submittedName>
</protein>
<proteinExistence type="predicted"/>
<feature type="chain" id="PRO_5020933688" evidence="1">
    <location>
        <begin position="30"/>
        <end position="227"/>
    </location>
</feature>
<organism evidence="2 3">
    <name type="scientific">Nocardioides glacieisoli</name>
    <dbReference type="NCBI Taxonomy" id="1168730"/>
    <lineage>
        <taxon>Bacteria</taxon>
        <taxon>Bacillati</taxon>
        <taxon>Actinomycetota</taxon>
        <taxon>Actinomycetes</taxon>
        <taxon>Propionibacteriales</taxon>
        <taxon>Nocardioidaceae</taxon>
        <taxon>Nocardioides</taxon>
    </lineage>
</organism>
<dbReference type="EMBL" id="SDWS01000002">
    <property type="protein sequence ID" value="RYB92598.1"/>
    <property type="molecule type" value="Genomic_DNA"/>
</dbReference>
<dbReference type="OrthoDB" id="3773240at2"/>
<name>A0A4Q2RUS1_9ACTN</name>
<reference evidence="2 3" key="1">
    <citation type="submission" date="2019-01" db="EMBL/GenBank/DDBJ databases">
        <title>Novel species of Nocardioides.</title>
        <authorList>
            <person name="Liu Q."/>
            <person name="Xin Y.-H."/>
        </authorList>
    </citation>
    <scope>NUCLEOTIDE SEQUENCE [LARGE SCALE GENOMIC DNA]</scope>
    <source>
        <strain evidence="2 3">HLT3-15</strain>
    </source>
</reference>
<dbReference type="SUPFAM" id="SSF109998">
    <property type="entry name" value="Triger factor/SurA peptide-binding domain-like"/>
    <property type="match status" value="1"/>
</dbReference>
<dbReference type="RefSeq" id="WP_129474203.1">
    <property type="nucleotide sequence ID" value="NZ_SDWS01000002.1"/>
</dbReference>
<evidence type="ECO:0000313" key="3">
    <source>
        <dbReference type="Proteomes" id="UP000291838"/>
    </source>
</evidence>
<feature type="signal peptide" evidence="1">
    <location>
        <begin position="1"/>
        <end position="29"/>
    </location>
</feature>
<comment type="caution">
    <text evidence="2">The sequence shown here is derived from an EMBL/GenBank/DDBJ whole genome shotgun (WGS) entry which is preliminary data.</text>
</comment>
<dbReference type="InterPro" id="IPR027304">
    <property type="entry name" value="Trigger_fact/SurA_dom_sf"/>
</dbReference>
<dbReference type="PROSITE" id="PS51257">
    <property type="entry name" value="PROKAR_LIPOPROTEIN"/>
    <property type="match status" value="1"/>
</dbReference>
<accession>A0A4Q2RUS1</accession>
<dbReference type="Proteomes" id="UP000291838">
    <property type="component" value="Unassembled WGS sequence"/>
</dbReference>
<evidence type="ECO:0000313" key="2">
    <source>
        <dbReference type="EMBL" id="RYB92598.1"/>
    </source>
</evidence>
<sequence length="227" mass="23883">MSKTRLMTAAPTWLTVGVAGLLLTGCGSAAPGVAAQVGDEELTVRDIDSATAHYCTSVEEQLESPVPMSFVRQYVVQLLTLRSQADQVADDYGVTAGSSYQNDVAQRQGTAATLPEEVRDDYIQLTSTPAYAQDIVDQIGAITLEDQGIADPTSDQVTQAGLDVFNQWPDANGIDIDPRFGAASVDGVLSPIDTNTSVAVSEIAKSGLAEQPDPAYAETLPSTQRCG</sequence>
<gene>
    <name evidence="2" type="ORF">EUA06_06540</name>
</gene>
<keyword evidence="3" id="KW-1185">Reference proteome</keyword>